<dbReference type="SMART" id="SM00526">
    <property type="entry name" value="H15"/>
    <property type="match status" value="1"/>
</dbReference>
<keyword evidence="3" id="KW-1185">Reference proteome</keyword>
<dbReference type="EMBL" id="AP018495">
    <property type="protein sequence ID" value="BBI30246.1"/>
    <property type="molecule type" value="Genomic_DNA"/>
</dbReference>
<dbReference type="InterPro" id="IPR036388">
    <property type="entry name" value="WH-like_DNA-bd_sf"/>
</dbReference>
<sequence length="171" mass="19004">MPKNIYAPLIARALKHLDDPAGSTAEAIADCVNRLFHDEITAGYRRGVLRAIKSGLEKGDLVRSGKRYRLSTSGDAISPPPRELTPEEELIMTGCHGDGMLPDHLSRGFVDEMSDDELEEAKDWLMEQGYLKLGSCPEGFEVYKWTAKARKTYSYVPGDEYSDASIACYLL</sequence>
<accession>A0A3T1CWP1</accession>
<dbReference type="PROSITE" id="PS51504">
    <property type="entry name" value="H15"/>
    <property type="match status" value="1"/>
</dbReference>
<reference evidence="3" key="1">
    <citation type="journal article" date="2019" name="J. Virol.">
        <title>Medusavirus, a novel large DNA virus discovered from hot spring water.</title>
        <authorList>
            <person name="Yoshikawa G."/>
            <person name="Blanc-Mathieu R."/>
            <person name="Song C."/>
            <person name="Kayama Y."/>
            <person name="Mochizuki T."/>
            <person name="Murata K."/>
            <person name="Ogata H."/>
            <person name="Takemura M."/>
        </authorList>
    </citation>
    <scope>NUCLEOTIDE SEQUENCE [LARGE SCALE GENOMIC DNA]</scope>
</reference>
<dbReference type="KEGG" id="vg:80540598"/>
<dbReference type="GO" id="GO:0003677">
    <property type="term" value="F:DNA binding"/>
    <property type="evidence" value="ECO:0007669"/>
    <property type="project" value="InterPro"/>
</dbReference>
<dbReference type="Proteomes" id="UP001161669">
    <property type="component" value="Segment"/>
</dbReference>
<proteinExistence type="predicted"/>
<evidence type="ECO:0000313" key="3">
    <source>
        <dbReference type="Proteomes" id="UP001161669"/>
    </source>
</evidence>
<dbReference type="SMR" id="A0A3T1CWP1"/>
<name>A0A3T1CWP1_9VIRU</name>
<evidence type="ECO:0000259" key="1">
    <source>
        <dbReference type="PROSITE" id="PS51504"/>
    </source>
</evidence>
<dbReference type="SUPFAM" id="SSF46785">
    <property type="entry name" value="Winged helix' DNA-binding domain"/>
    <property type="match status" value="1"/>
</dbReference>
<evidence type="ECO:0000313" key="2">
    <source>
        <dbReference type="EMBL" id="BBI30246.1"/>
    </source>
</evidence>
<dbReference type="InterPro" id="IPR005818">
    <property type="entry name" value="Histone_H1/H5_H15"/>
</dbReference>
<organism evidence="2 3">
    <name type="scientific">Acanthamoeba castellanii medusavirus J1</name>
    <dbReference type="NCBI Taxonomy" id="3114988"/>
    <lineage>
        <taxon>Viruses</taxon>
        <taxon>Varidnaviria</taxon>
        <taxon>Bamfordvirae</taxon>
        <taxon>Nucleocytoviricota</taxon>
        <taxon>Megaviricetes</taxon>
        <taxon>Mamonoviridae</taxon>
        <taxon>Medusavirus</taxon>
        <taxon>Medusavirus medusae</taxon>
    </lineage>
</organism>
<dbReference type="Gene3D" id="1.10.10.10">
    <property type="entry name" value="Winged helix-like DNA-binding domain superfamily/Winged helix DNA-binding domain"/>
    <property type="match status" value="1"/>
</dbReference>
<protein>
    <submittedName>
        <fullName evidence="2">Linker histone H1</fullName>
    </submittedName>
</protein>
<feature type="domain" description="H15" evidence="1">
    <location>
        <begin position="2"/>
        <end position="72"/>
    </location>
</feature>
<dbReference type="InterPro" id="IPR036390">
    <property type="entry name" value="WH_DNA-bd_sf"/>
</dbReference>